<dbReference type="PIRSF" id="PIRSF036382">
    <property type="entry name" value="RR_antiterm"/>
    <property type="match status" value="1"/>
</dbReference>
<feature type="domain" description="ANTAR" evidence="3">
    <location>
        <begin position="131"/>
        <end position="192"/>
    </location>
</feature>
<evidence type="ECO:0000256" key="1">
    <source>
        <dbReference type="PROSITE-ProRule" id="PRU00169"/>
    </source>
</evidence>
<gene>
    <name evidence="4" type="ORF">SAMN04488061_0719</name>
</gene>
<dbReference type="InterPro" id="IPR005561">
    <property type="entry name" value="ANTAR"/>
</dbReference>
<dbReference type="Pfam" id="PF00072">
    <property type="entry name" value="Response_reg"/>
    <property type="match status" value="1"/>
</dbReference>
<evidence type="ECO:0000313" key="5">
    <source>
        <dbReference type="Proteomes" id="UP000198795"/>
    </source>
</evidence>
<dbReference type="RefSeq" id="WP_090226617.1">
    <property type="nucleotide sequence ID" value="NZ_FNJC01000001.1"/>
</dbReference>
<accession>A0A1H0I3D7</accession>
<evidence type="ECO:0000313" key="4">
    <source>
        <dbReference type="EMBL" id="SDO25938.1"/>
    </source>
</evidence>
<feature type="domain" description="Response regulatory" evidence="2">
    <location>
        <begin position="11"/>
        <end position="125"/>
    </location>
</feature>
<comment type="caution">
    <text evidence="4">The sequence shown here is derived from an EMBL/GenBank/DDBJ whole genome shotgun (WGS) entry which is preliminary data.</text>
</comment>
<dbReference type="InterPro" id="IPR001789">
    <property type="entry name" value="Sig_transdc_resp-reg_receiver"/>
</dbReference>
<dbReference type="SUPFAM" id="SSF52172">
    <property type="entry name" value="CheY-like"/>
    <property type="match status" value="1"/>
</dbReference>
<evidence type="ECO:0000259" key="3">
    <source>
        <dbReference type="PROSITE" id="PS50921"/>
    </source>
</evidence>
<sequence>MPQSRDDTELKILVIDENPLRRAIIEEGLREAGLHEIKLVSDMNGLVEKIYSFDPDVLLIDLENPSRDVLEQMFQVSRLVRRPIAMFVDQSDGPTIDAAIDAGVSAYIVDGLRKERVRPILETTISRFRAFDRLRSELEETRSALKERKIIEKAKGILMKTRGLEEEAAYAALRRQAMSTGNRIADVAAALISTYNLLNDK</sequence>
<dbReference type="Proteomes" id="UP000198795">
    <property type="component" value="Unassembled WGS sequence"/>
</dbReference>
<proteinExistence type="predicted"/>
<feature type="modified residue" description="4-aspartylphosphate" evidence="1">
    <location>
        <position position="61"/>
    </location>
</feature>
<dbReference type="PROSITE" id="PS50110">
    <property type="entry name" value="RESPONSE_REGULATORY"/>
    <property type="match status" value="1"/>
</dbReference>
<dbReference type="SMART" id="SM00448">
    <property type="entry name" value="REC"/>
    <property type="match status" value="1"/>
</dbReference>
<dbReference type="InterPro" id="IPR036388">
    <property type="entry name" value="WH-like_DNA-bd_sf"/>
</dbReference>
<name>A0A1H0I3D7_9HYPH</name>
<protein>
    <submittedName>
        <fullName evidence="4">Response regulator receiver and ANTAR domain protein</fullName>
    </submittedName>
</protein>
<keyword evidence="1" id="KW-0597">Phosphoprotein</keyword>
<evidence type="ECO:0000259" key="2">
    <source>
        <dbReference type="PROSITE" id="PS50110"/>
    </source>
</evidence>
<dbReference type="PROSITE" id="PS50921">
    <property type="entry name" value="ANTAR"/>
    <property type="match status" value="1"/>
</dbReference>
<dbReference type="InterPro" id="IPR011006">
    <property type="entry name" value="CheY-like_superfamily"/>
</dbReference>
<reference evidence="4 5" key="1">
    <citation type="submission" date="2016-10" db="EMBL/GenBank/DDBJ databases">
        <authorList>
            <person name="Varghese N."/>
            <person name="Submissions S."/>
        </authorList>
    </citation>
    <scope>NUCLEOTIDE SEQUENCE [LARGE SCALE GENOMIC DNA]</scope>
    <source>
        <strain evidence="4 5">CGMCC 1.6497</strain>
    </source>
</reference>
<dbReference type="PANTHER" id="PTHR43367">
    <property type="match status" value="1"/>
</dbReference>
<dbReference type="SMART" id="SM01012">
    <property type="entry name" value="ANTAR"/>
    <property type="match status" value="1"/>
</dbReference>
<organism evidence="4 5">
    <name type="scientific">Filomicrobium insigne</name>
    <dbReference type="NCBI Taxonomy" id="418854"/>
    <lineage>
        <taxon>Bacteria</taxon>
        <taxon>Pseudomonadati</taxon>
        <taxon>Pseudomonadota</taxon>
        <taxon>Alphaproteobacteria</taxon>
        <taxon>Hyphomicrobiales</taxon>
        <taxon>Hyphomicrobiaceae</taxon>
        <taxon>Filomicrobium</taxon>
    </lineage>
</organism>
<dbReference type="EMBL" id="FNJC01000001">
    <property type="protein sequence ID" value="SDO25938.1"/>
    <property type="molecule type" value="Genomic_DNA"/>
</dbReference>
<dbReference type="PANTHER" id="PTHR43367:SF1">
    <property type="entry name" value="TWO-COMPONENT RESPONSE REGULATOR-LIKE APRR6-RELATED"/>
    <property type="match status" value="1"/>
</dbReference>
<dbReference type="Gene3D" id="3.40.50.2300">
    <property type="match status" value="1"/>
</dbReference>
<dbReference type="Pfam" id="PF03861">
    <property type="entry name" value="ANTAR"/>
    <property type="match status" value="1"/>
</dbReference>
<dbReference type="InterPro" id="IPR008327">
    <property type="entry name" value="Sig_transdc_resp-reg_antiterm"/>
</dbReference>
<dbReference type="Gene3D" id="1.10.10.10">
    <property type="entry name" value="Winged helix-like DNA-binding domain superfamily/Winged helix DNA-binding domain"/>
    <property type="match status" value="1"/>
</dbReference>
<keyword evidence="5" id="KW-1185">Reference proteome</keyword>